<feature type="domain" description="MER3 helicase-like winged helix" evidence="5">
    <location>
        <begin position="41"/>
        <end position="94"/>
    </location>
</feature>
<dbReference type="eggNOG" id="KOG0952">
    <property type="taxonomic scope" value="Eukaryota"/>
</dbReference>
<organism evidence="6 7">
    <name type="scientific">Chaetomium globosum (strain ATCC 6205 / CBS 148.51 / DSM 1962 / NBRC 6347 / NRRL 1970)</name>
    <name type="common">Soil fungus</name>
    <dbReference type="NCBI Taxonomy" id="306901"/>
    <lineage>
        <taxon>Eukaryota</taxon>
        <taxon>Fungi</taxon>
        <taxon>Dikarya</taxon>
        <taxon>Ascomycota</taxon>
        <taxon>Pezizomycotina</taxon>
        <taxon>Sordariomycetes</taxon>
        <taxon>Sordariomycetidae</taxon>
        <taxon>Sordariales</taxon>
        <taxon>Chaetomiaceae</taxon>
        <taxon>Chaetomium</taxon>
    </lineage>
</organism>
<protein>
    <recommendedName>
        <fullName evidence="2">DNA 3'-5' helicase</fullName>
        <ecNumber evidence="2">5.6.2.4</ecNumber>
    </recommendedName>
</protein>
<keyword evidence="7" id="KW-1185">Reference proteome</keyword>
<dbReference type="PANTHER" id="PTHR47835">
    <property type="entry name" value="HFM1, ATP DEPENDENT DNA HELICASE HOMOLOG"/>
    <property type="match status" value="1"/>
</dbReference>
<dbReference type="PANTHER" id="PTHR47835:SF3">
    <property type="entry name" value="HELICASE FOR MEIOSIS 1"/>
    <property type="match status" value="1"/>
</dbReference>
<accession>Q2H6B2</accession>
<comment type="catalytic activity">
    <reaction evidence="1">
        <text>Couples ATP hydrolysis with the unwinding of duplex DNA by translocating in the 3'-5' direction.</text>
        <dbReference type="EC" id="5.6.2.4"/>
    </reaction>
</comment>
<dbReference type="GO" id="GO:0043138">
    <property type="term" value="F:3'-5' DNA helicase activity"/>
    <property type="evidence" value="ECO:0007669"/>
    <property type="project" value="UniProtKB-EC"/>
</dbReference>
<dbReference type="GO" id="GO:0016787">
    <property type="term" value="F:hydrolase activity"/>
    <property type="evidence" value="ECO:0007669"/>
    <property type="project" value="UniProtKB-KW"/>
</dbReference>
<evidence type="ECO:0000313" key="6">
    <source>
        <dbReference type="EMBL" id="EAQ89184.1"/>
    </source>
</evidence>
<dbReference type="HOGENOM" id="CLU_1643481_0_0_1"/>
<dbReference type="EC" id="5.6.2.4" evidence="2"/>
<name>Q2H6B2_CHAGB</name>
<evidence type="ECO:0000313" key="7">
    <source>
        <dbReference type="Proteomes" id="UP000001056"/>
    </source>
</evidence>
<dbReference type="AlphaFoldDB" id="Q2H6B2"/>
<comment type="catalytic activity">
    <reaction evidence="3">
        <text>ATP + H2O = ADP + phosphate + H(+)</text>
        <dbReference type="Rhea" id="RHEA:13065"/>
        <dbReference type="ChEBI" id="CHEBI:15377"/>
        <dbReference type="ChEBI" id="CHEBI:15378"/>
        <dbReference type="ChEBI" id="CHEBI:30616"/>
        <dbReference type="ChEBI" id="CHEBI:43474"/>
        <dbReference type="ChEBI" id="CHEBI:456216"/>
        <dbReference type="EC" id="5.6.2.4"/>
    </reaction>
</comment>
<dbReference type="STRING" id="306901.Q2H6B2"/>
<dbReference type="Gene3D" id="1.10.10.10">
    <property type="entry name" value="Winged helix-like DNA-binding domain superfamily/Winged helix DNA-binding domain"/>
    <property type="match status" value="1"/>
</dbReference>
<dbReference type="Gene3D" id="3.40.50.300">
    <property type="entry name" value="P-loop containing nucleotide triphosphate hydrolases"/>
    <property type="match status" value="1"/>
</dbReference>
<evidence type="ECO:0000256" key="2">
    <source>
        <dbReference type="ARBA" id="ARBA00034808"/>
    </source>
</evidence>
<dbReference type="SUPFAM" id="SSF52540">
    <property type="entry name" value="P-loop containing nucleoside triphosphate hydrolases"/>
    <property type="match status" value="1"/>
</dbReference>
<dbReference type="GeneID" id="4391408"/>
<dbReference type="InterPro" id="IPR057842">
    <property type="entry name" value="WH_MER3"/>
</dbReference>
<sequence length="161" mass="17578">MQMLGRAGRPQFDDSATAIILTRSANKERYQKMVSGQEILESTLHLNLIEHLNSEICLGTIHNLPSAKTWLGGTFLSVRLRRNPNYYRLTGRARSGAAVDELVVEACDGGRRVVLLDRVVTEDLARACRRCGPGVRPPAGAGTRSNPASSEYPGRGSRPCC</sequence>
<dbReference type="Pfam" id="PF23445">
    <property type="entry name" value="WHD_SNRNP200"/>
    <property type="match status" value="1"/>
</dbReference>
<evidence type="ECO:0000256" key="1">
    <source>
        <dbReference type="ARBA" id="ARBA00034617"/>
    </source>
</evidence>
<dbReference type="InterPro" id="IPR027417">
    <property type="entry name" value="P-loop_NTPase"/>
</dbReference>
<dbReference type="RefSeq" id="XP_001221898.1">
    <property type="nucleotide sequence ID" value="XM_001221897.1"/>
</dbReference>
<feature type="region of interest" description="Disordered" evidence="4">
    <location>
        <begin position="136"/>
        <end position="161"/>
    </location>
</feature>
<reference evidence="7" key="1">
    <citation type="journal article" date="2015" name="Genome Announc.">
        <title>Draft genome sequence of the cellulolytic fungus Chaetomium globosum.</title>
        <authorList>
            <person name="Cuomo C.A."/>
            <person name="Untereiner W.A."/>
            <person name="Ma L.-J."/>
            <person name="Grabherr M."/>
            <person name="Birren B.W."/>
        </authorList>
    </citation>
    <scope>NUCLEOTIDE SEQUENCE [LARGE SCALE GENOMIC DNA]</scope>
    <source>
        <strain evidence="7">ATCC 6205 / CBS 148.51 / DSM 1962 / NBRC 6347 / NRRL 1970</strain>
    </source>
</reference>
<dbReference type="EMBL" id="CH408031">
    <property type="protein sequence ID" value="EAQ89184.1"/>
    <property type="molecule type" value="Genomic_DNA"/>
</dbReference>
<dbReference type="InterPro" id="IPR052247">
    <property type="entry name" value="Meiotic_Crossover_Helicase"/>
</dbReference>
<evidence type="ECO:0000256" key="4">
    <source>
        <dbReference type="SAM" id="MobiDB-lite"/>
    </source>
</evidence>
<evidence type="ECO:0000256" key="3">
    <source>
        <dbReference type="ARBA" id="ARBA00048988"/>
    </source>
</evidence>
<dbReference type="InterPro" id="IPR036388">
    <property type="entry name" value="WH-like_DNA-bd_sf"/>
</dbReference>
<proteinExistence type="predicted"/>
<dbReference type="Proteomes" id="UP000001056">
    <property type="component" value="Unassembled WGS sequence"/>
</dbReference>
<dbReference type="InParanoid" id="Q2H6B2"/>
<dbReference type="VEuPathDB" id="FungiDB:CHGG_05803"/>
<gene>
    <name evidence="6" type="ORF">CHGG_05803</name>
</gene>
<evidence type="ECO:0000259" key="5">
    <source>
        <dbReference type="Pfam" id="PF23445"/>
    </source>
</evidence>
<dbReference type="OrthoDB" id="5575at2759"/>